<evidence type="ECO:0000313" key="2">
    <source>
        <dbReference type="Proteomes" id="UP000183208"/>
    </source>
</evidence>
<dbReference type="Proteomes" id="UP000183208">
    <property type="component" value="Unassembled WGS sequence"/>
</dbReference>
<dbReference type="EMBL" id="FNTI01000001">
    <property type="protein sequence ID" value="SEC46823.1"/>
    <property type="molecule type" value="Genomic_DNA"/>
</dbReference>
<reference evidence="1 2" key="1">
    <citation type="submission" date="2016-10" db="EMBL/GenBank/DDBJ databases">
        <authorList>
            <person name="de Groot N.N."/>
        </authorList>
    </citation>
    <scope>NUCLEOTIDE SEQUENCE [LARGE SCALE GENOMIC DNA]</scope>
    <source>
        <strain evidence="1 2">GAS522</strain>
    </source>
</reference>
<organism evidence="1 2">
    <name type="scientific">Bradyrhizobium lablabi</name>
    <dbReference type="NCBI Taxonomy" id="722472"/>
    <lineage>
        <taxon>Bacteria</taxon>
        <taxon>Pseudomonadati</taxon>
        <taxon>Pseudomonadota</taxon>
        <taxon>Alphaproteobacteria</taxon>
        <taxon>Hyphomicrobiales</taxon>
        <taxon>Nitrobacteraceae</taxon>
        <taxon>Bradyrhizobium</taxon>
    </lineage>
</organism>
<protein>
    <submittedName>
        <fullName evidence="1">Uncharacterized protein</fullName>
    </submittedName>
</protein>
<gene>
    <name evidence="1" type="ORF">SAMN05444171_1485</name>
</gene>
<proteinExistence type="predicted"/>
<name>A0A1H4SRJ1_9BRAD</name>
<sequence length="180" mass="20297">MDRSSYEGLDRPTTPPVLTRSNRLISAEHHRTSIVQQRGRGHGRGTPAWTMWPIARSMPAFRQGQPRTNKRKCGTQPANQSLITDVFRSRPHPCTIYRPDPQARMAVRGRSIARSALDEGHQSLLTPSRHRRGQGNPSCSATTLLVLSLNQVPKFPKARHRKGPHTFHRAALLWSNRHGV</sequence>
<dbReference type="AlphaFoldDB" id="A0A1H4SRJ1"/>
<accession>A0A1H4SRJ1</accession>
<evidence type="ECO:0000313" key="1">
    <source>
        <dbReference type="EMBL" id="SEC46823.1"/>
    </source>
</evidence>